<dbReference type="AlphaFoldDB" id="A0A8H6C6X0"/>
<evidence type="ECO:0000313" key="3">
    <source>
        <dbReference type="Proteomes" id="UP000593566"/>
    </source>
</evidence>
<keyword evidence="3" id="KW-1185">Reference proteome</keyword>
<keyword evidence="1" id="KW-0175">Coiled coil</keyword>
<organism evidence="2 3">
    <name type="scientific">Letharia lupina</name>
    <dbReference type="NCBI Taxonomy" id="560253"/>
    <lineage>
        <taxon>Eukaryota</taxon>
        <taxon>Fungi</taxon>
        <taxon>Dikarya</taxon>
        <taxon>Ascomycota</taxon>
        <taxon>Pezizomycotina</taxon>
        <taxon>Lecanoromycetes</taxon>
        <taxon>OSLEUM clade</taxon>
        <taxon>Lecanoromycetidae</taxon>
        <taxon>Lecanorales</taxon>
        <taxon>Lecanorineae</taxon>
        <taxon>Parmeliaceae</taxon>
        <taxon>Letharia</taxon>
    </lineage>
</organism>
<dbReference type="Proteomes" id="UP000593566">
    <property type="component" value="Unassembled WGS sequence"/>
</dbReference>
<dbReference type="EMBL" id="JACCJB010000025">
    <property type="protein sequence ID" value="KAF6217719.1"/>
    <property type="molecule type" value="Genomic_DNA"/>
</dbReference>
<comment type="caution">
    <text evidence="2">The sequence shown here is derived from an EMBL/GenBank/DDBJ whole genome shotgun (WGS) entry which is preliminary data.</text>
</comment>
<accession>A0A8H6C6X0</accession>
<feature type="coiled-coil region" evidence="1">
    <location>
        <begin position="118"/>
        <end position="183"/>
    </location>
</feature>
<protein>
    <submittedName>
        <fullName evidence="2">Uncharacterized protein</fullName>
    </submittedName>
</protein>
<reference evidence="2 3" key="1">
    <citation type="journal article" date="2020" name="Genomics">
        <title>Complete, high-quality genomes from long-read metagenomic sequencing of two wolf lichen thalli reveals enigmatic genome architecture.</title>
        <authorList>
            <person name="McKenzie S.K."/>
            <person name="Walston R.F."/>
            <person name="Allen J.L."/>
        </authorList>
    </citation>
    <scope>NUCLEOTIDE SEQUENCE [LARGE SCALE GENOMIC DNA]</scope>
    <source>
        <strain evidence="2">WasteWater1</strain>
    </source>
</reference>
<proteinExistence type="predicted"/>
<dbReference type="RefSeq" id="XP_037147154.1">
    <property type="nucleotide sequence ID" value="XM_037297444.1"/>
</dbReference>
<name>A0A8H6C6X0_9LECA</name>
<evidence type="ECO:0000256" key="1">
    <source>
        <dbReference type="SAM" id="Coils"/>
    </source>
</evidence>
<gene>
    <name evidence="2" type="ORF">HO133_006546</name>
</gene>
<sequence length="186" mass="22220">MSPAGNMVRQDANYLRKSLQKRPSECHETEADHLRGSLKYFQNALIEAQNEHHDHLKRCEESRDHYHRAKTGMTWATDRYAVQRMLVISLSRQIMDMSEPRTGTFPSHGWWAQRFALVVQLSSETEELDKRLDQMERMKEEVRKSKCLYDFNERETKDHRDRAEEMWNEYEELTAEIEDVTSQLIQ</sequence>
<dbReference type="GeneID" id="59334947"/>
<evidence type="ECO:0000313" key="2">
    <source>
        <dbReference type="EMBL" id="KAF6217719.1"/>
    </source>
</evidence>